<gene>
    <name evidence="16" type="ORF">GCM10011379_56850</name>
</gene>
<dbReference type="Gene3D" id="2.170.130.10">
    <property type="entry name" value="TonB-dependent receptor, plug domain"/>
    <property type="match status" value="1"/>
</dbReference>
<evidence type="ECO:0000256" key="11">
    <source>
        <dbReference type="ARBA" id="ARBA00023237"/>
    </source>
</evidence>
<dbReference type="EMBL" id="BMIB01000008">
    <property type="protein sequence ID" value="GGH82650.1"/>
    <property type="molecule type" value="Genomic_DNA"/>
</dbReference>
<protein>
    <submittedName>
        <fullName evidence="16">TonB-dependent receptor</fullName>
    </submittedName>
</protein>
<keyword evidence="2 12" id="KW-0813">Transport</keyword>
<dbReference type="InterPro" id="IPR039426">
    <property type="entry name" value="TonB-dep_rcpt-like"/>
</dbReference>
<keyword evidence="17" id="KW-1185">Reference proteome</keyword>
<feature type="domain" description="TonB-dependent receptor plug" evidence="15">
    <location>
        <begin position="120"/>
        <end position="214"/>
    </location>
</feature>
<name>A0A917J766_9BACT</name>
<evidence type="ECO:0000256" key="6">
    <source>
        <dbReference type="ARBA" id="ARBA00022729"/>
    </source>
</evidence>
<dbReference type="GO" id="GO:0015344">
    <property type="term" value="F:siderophore uptake transmembrane transporter activity"/>
    <property type="evidence" value="ECO:0007669"/>
    <property type="project" value="TreeGrafter"/>
</dbReference>
<dbReference type="PANTHER" id="PTHR32552:SF68">
    <property type="entry name" value="FERRICHROME OUTER MEMBRANE TRANSPORTER_PHAGE RECEPTOR"/>
    <property type="match status" value="1"/>
</dbReference>
<evidence type="ECO:0000256" key="7">
    <source>
        <dbReference type="ARBA" id="ARBA00023004"/>
    </source>
</evidence>
<proteinExistence type="inferred from homology"/>
<evidence type="ECO:0000313" key="17">
    <source>
        <dbReference type="Proteomes" id="UP000627292"/>
    </source>
</evidence>
<dbReference type="Gene3D" id="2.40.170.20">
    <property type="entry name" value="TonB-dependent receptor, beta-barrel domain"/>
    <property type="match status" value="1"/>
</dbReference>
<evidence type="ECO:0000256" key="1">
    <source>
        <dbReference type="ARBA" id="ARBA00004571"/>
    </source>
</evidence>
<keyword evidence="9 13" id="KW-0798">TonB box</keyword>
<evidence type="ECO:0000256" key="3">
    <source>
        <dbReference type="ARBA" id="ARBA00022452"/>
    </source>
</evidence>
<dbReference type="InterPro" id="IPR036942">
    <property type="entry name" value="Beta-barrel_TonB_sf"/>
</dbReference>
<dbReference type="Pfam" id="PF00593">
    <property type="entry name" value="TonB_dep_Rec_b-barrel"/>
    <property type="match status" value="1"/>
</dbReference>
<dbReference type="PANTHER" id="PTHR32552">
    <property type="entry name" value="FERRICHROME IRON RECEPTOR-RELATED"/>
    <property type="match status" value="1"/>
</dbReference>
<reference evidence="16" key="1">
    <citation type="journal article" date="2014" name="Int. J. Syst. Evol. Microbiol.">
        <title>Complete genome sequence of Corynebacterium casei LMG S-19264T (=DSM 44701T), isolated from a smear-ripened cheese.</title>
        <authorList>
            <consortium name="US DOE Joint Genome Institute (JGI-PGF)"/>
            <person name="Walter F."/>
            <person name="Albersmeier A."/>
            <person name="Kalinowski J."/>
            <person name="Ruckert C."/>
        </authorList>
    </citation>
    <scope>NUCLEOTIDE SEQUENCE</scope>
    <source>
        <strain evidence="16">CGMCC 1.15290</strain>
    </source>
</reference>
<dbReference type="InterPro" id="IPR000531">
    <property type="entry name" value="Beta-barrel_TonB"/>
</dbReference>
<feature type="domain" description="TonB-dependent receptor-like beta-barrel" evidence="14">
    <location>
        <begin position="474"/>
        <end position="813"/>
    </location>
</feature>
<reference evidence="16" key="2">
    <citation type="submission" date="2020-09" db="EMBL/GenBank/DDBJ databases">
        <authorList>
            <person name="Sun Q."/>
            <person name="Zhou Y."/>
        </authorList>
    </citation>
    <scope>NUCLEOTIDE SEQUENCE</scope>
    <source>
        <strain evidence="16">CGMCC 1.15290</strain>
    </source>
</reference>
<dbReference type="InterPro" id="IPR012910">
    <property type="entry name" value="Plug_dom"/>
</dbReference>
<keyword evidence="10 12" id="KW-0472">Membrane</keyword>
<dbReference type="Pfam" id="PF07715">
    <property type="entry name" value="Plug"/>
    <property type="match status" value="1"/>
</dbReference>
<evidence type="ECO:0000256" key="8">
    <source>
        <dbReference type="ARBA" id="ARBA00023065"/>
    </source>
</evidence>
<evidence type="ECO:0000259" key="14">
    <source>
        <dbReference type="Pfam" id="PF00593"/>
    </source>
</evidence>
<evidence type="ECO:0000313" key="16">
    <source>
        <dbReference type="EMBL" id="GGH82650.1"/>
    </source>
</evidence>
<dbReference type="SUPFAM" id="SSF56935">
    <property type="entry name" value="Porins"/>
    <property type="match status" value="1"/>
</dbReference>
<dbReference type="SUPFAM" id="SSF49452">
    <property type="entry name" value="Starch-binding domain-like"/>
    <property type="match status" value="1"/>
</dbReference>
<keyword evidence="7" id="KW-0408">Iron</keyword>
<comment type="subcellular location">
    <subcellularLocation>
        <location evidence="1 12">Cell outer membrane</location>
        <topology evidence="1 12">Multi-pass membrane protein</topology>
    </subcellularLocation>
</comment>
<keyword evidence="4" id="KW-0410">Iron transport</keyword>
<keyword evidence="16" id="KW-0675">Receptor</keyword>
<dbReference type="InterPro" id="IPR037066">
    <property type="entry name" value="Plug_dom_sf"/>
</dbReference>
<dbReference type="Gene3D" id="2.60.40.1120">
    <property type="entry name" value="Carboxypeptidase-like, regulatory domain"/>
    <property type="match status" value="1"/>
</dbReference>
<evidence type="ECO:0000256" key="4">
    <source>
        <dbReference type="ARBA" id="ARBA00022496"/>
    </source>
</evidence>
<dbReference type="PROSITE" id="PS52016">
    <property type="entry name" value="TONB_DEPENDENT_REC_3"/>
    <property type="match status" value="1"/>
</dbReference>
<organism evidence="16 17">
    <name type="scientific">Filimonas zeae</name>
    <dbReference type="NCBI Taxonomy" id="1737353"/>
    <lineage>
        <taxon>Bacteria</taxon>
        <taxon>Pseudomonadati</taxon>
        <taxon>Bacteroidota</taxon>
        <taxon>Chitinophagia</taxon>
        <taxon>Chitinophagales</taxon>
        <taxon>Chitinophagaceae</taxon>
        <taxon>Filimonas</taxon>
    </lineage>
</organism>
<keyword evidence="11 12" id="KW-0998">Cell outer membrane</keyword>
<keyword evidence="6" id="KW-0732">Signal</keyword>
<dbReference type="GO" id="GO:0030246">
    <property type="term" value="F:carbohydrate binding"/>
    <property type="evidence" value="ECO:0007669"/>
    <property type="project" value="InterPro"/>
</dbReference>
<dbReference type="GO" id="GO:0009279">
    <property type="term" value="C:cell outer membrane"/>
    <property type="evidence" value="ECO:0007669"/>
    <property type="project" value="UniProtKB-SubCell"/>
</dbReference>
<dbReference type="AlphaFoldDB" id="A0A917J766"/>
<comment type="similarity">
    <text evidence="12 13">Belongs to the TonB-dependent receptor family.</text>
</comment>
<evidence type="ECO:0000256" key="10">
    <source>
        <dbReference type="ARBA" id="ARBA00023136"/>
    </source>
</evidence>
<keyword evidence="3 12" id="KW-1134">Transmembrane beta strand</keyword>
<evidence type="ECO:0000256" key="12">
    <source>
        <dbReference type="PROSITE-ProRule" id="PRU01360"/>
    </source>
</evidence>
<dbReference type="CDD" id="cd01347">
    <property type="entry name" value="ligand_gated_channel"/>
    <property type="match status" value="1"/>
</dbReference>
<accession>A0A917J766</accession>
<sequence length="841" mass="92422">MLLTAQQNGTIKGAVTTSDGKGAYAVSLLLQKTGRAAVTDATGHFTIKNVKPGTYDLAASLLGYADITQKVTVQSGQTSEVAIQLALSDLQLQEIIVKTARNKYNTAASDYVGKMNLKNLENAQSYSTVSKELMNQQSVFSVSDAVKNVPGVMPLWESVGRAGTGGAYYAQRGFATQPKARNGLAGNTITDVDVANIERVEVIKGPSGTLFGNNITSYGGLINMVTKSPYNHLGGEIQYSGGGYGLHRLSADINTPVDAEGKLLFRLNTAFVTQNTFQDYGFRKIFNVSPSLSYQVNDKLSFNLDAEFQSGQAAGGAQVIYFVPPSQYQNTVVGLLSRVLTPAQIAVAMQAYPKTVQEAYGVNRADQLKLNYQRSFYSNDLVNETRVANIYGQMNYKLSGQWSSQTNISRNNNSSEGYMPFFYLMPNFVPAFVRGISTGAVTFGTPGADNLARMVWKPVGNQNAIEMQQNFLGDFSVGNMRNRFTGGLNYYNYNYNITYNGFVGSLYGLPYQYAFDVAPVNDSFPRYTDFNKAKVDSAFAAGRPYHYTNNLVSSTYSAYFNDVLNITENLLVNVGLRIDHFNNKGSLNPDNGKYYNGYKQTALSPKFGIVYQVIKNQVSVFGNYQNGFTNVNGQDFNRKPFRPEQANQWEGGVKLNMWDGKVSGTISYYDIKVKDMVRVDPNPDHIGFSIQDGSQKSKGFEADITLLPVAGLNITAGYAYNDSKYINTSADLDGLRPITSGARNAVNFWAGYQFTTGKAQGLGFGFGGNYVGDCYAVNSRANGEFILPAYTVFNGTAFYDQPRFRLSAKLNNIGNKQYWIGYSTMDPQMLRQFVASVAFKF</sequence>
<evidence type="ECO:0000259" key="15">
    <source>
        <dbReference type="Pfam" id="PF07715"/>
    </source>
</evidence>
<dbReference type="InterPro" id="IPR013784">
    <property type="entry name" value="Carb-bd-like_fold"/>
</dbReference>
<evidence type="ECO:0000256" key="9">
    <source>
        <dbReference type="ARBA" id="ARBA00023077"/>
    </source>
</evidence>
<dbReference type="Proteomes" id="UP000627292">
    <property type="component" value="Unassembled WGS sequence"/>
</dbReference>
<comment type="caution">
    <text evidence="16">The sequence shown here is derived from an EMBL/GenBank/DDBJ whole genome shotgun (WGS) entry which is preliminary data.</text>
</comment>
<evidence type="ECO:0000256" key="2">
    <source>
        <dbReference type="ARBA" id="ARBA00022448"/>
    </source>
</evidence>
<keyword evidence="5 12" id="KW-0812">Transmembrane</keyword>
<evidence type="ECO:0000256" key="5">
    <source>
        <dbReference type="ARBA" id="ARBA00022692"/>
    </source>
</evidence>
<evidence type="ECO:0000256" key="13">
    <source>
        <dbReference type="RuleBase" id="RU003357"/>
    </source>
</evidence>
<keyword evidence="8" id="KW-0406">Ion transport</keyword>
<dbReference type="Pfam" id="PF13715">
    <property type="entry name" value="CarbopepD_reg_2"/>
    <property type="match status" value="1"/>
</dbReference>